<name>A0A1L9UQW0_ASPBC</name>
<dbReference type="VEuPathDB" id="FungiDB:ASPBRDRAFT_41658"/>
<dbReference type="EMBL" id="KV878682">
    <property type="protein sequence ID" value="OJJ73899.1"/>
    <property type="molecule type" value="Genomic_DNA"/>
</dbReference>
<evidence type="ECO:0000313" key="1">
    <source>
        <dbReference type="EMBL" id="OJJ73899.1"/>
    </source>
</evidence>
<organism evidence="1 2">
    <name type="scientific">Aspergillus brasiliensis (strain CBS 101740 / IMI 381727 / IBT 21946)</name>
    <dbReference type="NCBI Taxonomy" id="767769"/>
    <lineage>
        <taxon>Eukaryota</taxon>
        <taxon>Fungi</taxon>
        <taxon>Dikarya</taxon>
        <taxon>Ascomycota</taxon>
        <taxon>Pezizomycotina</taxon>
        <taxon>Eurotiomycetes</taxon>
        <taxon>Eurotiomycetidae</taxon>
        <taxon>Eurotiales</taxon>
        <taxon>Aspergillaceae</taxon>
        <taxon>Aspergillus</taxon>
        <taxon>Aspergillus subgen. Circumdati</taxon>
    </lineage>
</organism>
<keyword evidence="2" id="KW-1185">Reference proteome</keyword>
<sequence>MGNTPLFWPLSRASLVPLGPQITTTKYYGVSTPPTIILLRIIPHGMESGDTSLEHTVCRSQAMGPARLESSLRGIIPVQHHRPTVDGFRPGA</sequence>
<evidence type="ECO:0000313" key="2">
    <source>
        <dbReference type="Proteomes" id="UP000184499"/>
    </source>
</evidence>
<reference evidence="2" key="1">
    <citation type="journal article" date="2017" name="Genome Biol.">
        <title>Comparative genomics reveals high biological diversity and specific adaptations in the industrially and medically important fungal genus Aspergillus.</title>
        <authorList>
            <person name="de Vries R.P."/>
            <person name="Riley R."/>
            <person name="Wiebenga A."/>
            <person name="Aguilar-Osorio G."/>
            <person name="Amillis S."/>
            <person name="Uchima C.A."/>
            <person name="Anderluh G."/>
            <person name="Asadollahi M."/>
            <person name="Askin M."/>
            <person name="Barry K."/>
            <person name="Battaglia E."/>
            <person name="Bayram O."/>
            <person name="Benocci T."/>
            <person name="Braus-Stromeyer S.A."/>
            <person name="Caldana C."/>
            <person name="Canovas D."/>
            <person name="Cerqueira G.C."/>
            <person name="Chen F."/>
            <person name="Chen W."/>
            <person name="Choi C."/>
            <person name="Clum A."/>
            <person name="Dos Santos R.A."/>
            <person name="Damasio A.R."/>
            <person name="Diallinas G."/>
            <person name="Emri T."/>
            <person name="Fekete E."/>
            <person name="Flipphi M."/>
            <person name="Freyberg S."/>
            <person name="Gallo A."/>
            <person name="Gournas C."/>
            <person name="Habgood R."/>
            <person name="Hainaut M."/>
            <person name="Harispe M.L."/>
            <person name="Henrissat B."/>
            <person name="Hilden K.S."/>
            <person name="Hope R."/>
            <person name="Hossain A."/>
            <person name="Karabika E."/>
            <person name="Karaffa L."/>
            <person name="Karanyi Z."/>
            <person name="Krasevec N."/>
            <person name="Kuo A."/>
            <person name="Kusch H."/>
            <person name="LaButti K."/>
            <person name="Lagendijk E.L."/>
            <person name="Lapidus A."/>
            <person name="Levasseur A."/>
            <person name="Lindquist E."/>
            <person name="Lipzen A."/>
            <person name="Logrieco A.F."/>
            <person name="MacCabe A."/>
            <person name="Maekelae M.R."/>
            <person name="Malavazi I."/>
            <person name="Melin P."/>
            <person name="Meyer V."/>
            <person name="Mielnichuk N."/>
            <person name="Miskei M."/>
            <person name="Molnar A.P."/>
            <person name="Mule G."/>
            <person name="Ngan C.Y."/>
            <person name="Orejas M."/>
            <person name="Orosz E."/>
            <person name="Ouedraogo J.P."/>
            <person name="Overkamp K.M."/>
            <person name="Park H.-S."/>
            <person name="Perrone G."/>
            <person name="Piumi F."/>
            <person name="Punt P.J."/>
            <person name="Ram A.F."/>
            <person name="Ramon A."/>
            <person name="Rauscher S."/>
            <person name="Record E."/>
            <person name="Riano-Pachon D.M."/>
            <person name="Robert V."/>
            <person name="Roehrig J."/>
            <person name="Ruller R."/>
            <person name="Salamov A."/>
            <person name="Salih N.S."/>
            <person name="Samson R.A."/>
            <person name="Sandor E."/>
            <person name="Sanguinetti M."/>
            <person name="Schuetze T."/>
            <person name="Sepcic K."/>
            <person name="Shelest E."/>
            <person name="Sherlock G."/>
            <person name="Sophianopoulou V."/>
            <person name="Squina F.M."/>
            <person name="Sun H."/>
            <person name="Susca A."/>
            <person name="Todd R.B."/>
            <person name="Tsang A."/>
            <person name="Unkles S.E."/>
            <person name="van de Wiele N."/>
            <person name="van Rossen-Uffink D."/>
            <person name="Oliveira J.V."/>
            <person name="Vesth T.C."/>
            <person name="Visser J."/>
            <person name="Yu J.-H."/>
            <person name="Zhou M."/>
            <person name="Andersen M.R."/>
            <person name="Archer D.B."/>
            <person name="Baker S.E."/>
            <person name="Benoit I."/>
            <person name="Brakhage A.A."/>
            <person name="Braus G.H."/>
            <person name="Fischer R."/>
            <person name="Frisvad J.C."/>
            <person name="Goldman G.H."/>
            <person name="Houbraken J."/>
            <person name="Oakley B."/>
            <person name="Pocsi I."/>
            <person name="Scazzocchio C."/>
            <person name="Seiboth B."/>
            <person name="vanKuyk P.A."/>
            <person name="Wortman J."/>
            <person name="Dyer P.S."/>
            <person name="Grigoriev I.V."/>
        </authorList>
    </citation>
    <scope>NUCLEOTIDE SEQUENCE [LARGE SCALE GENOMIC DNA]</scope>
    <source>
        <strain evidence="2">CBS 101740 / IMI 381727 / IBT 21946</strain>
    </source>
</reference>
<dbReference type="GeneID" id="93577106"/>
<dbReference type="AlphaFoldDB" id="A0A1L9UQW0"/>
<gene>
    <name evidence="1" type="ORF">ASPBRDRAFT_41658</name>
</gene>
<protein>
    <submittedName>
        <fullName evidence="1">Uncharacterized protein</fullName>
    </submittedName>
</protein>
<accession>A0A1L9UQW0</accession>
<dbReference type="RefSeq" id="XP_067481147.1">
    <property type="nucleotide sequence ID" value="XM_067624618.1"/>
</dbReference>
<proteinExistence type="predicted"/>
<dbReference type="Proteomes" id="UP000184499">
    <property type="component" value="Unassembled WGS sequence"/>
</dbReference>